<evidence type="ECO:0000259" key="3">
    <source>
        <dbReference type="Pfam" id="PF10148"/>
    </source>
</evidence>
<evidence type="ECO:0000256" key="2">
    <source>
        <dbReference type="SAM" id="MobiDB-lite"/>
    </source>
</evidence>
<dbReference type="GO" id="GO:0005886">
    <property type="term" value="C:plasma membrane"/>
    <property type="evidence" value="ECO:0007669"/>
    <property type="project" value="TreeGrafter"/>
</dbReference>
<dbReference type="InterPro" id="IPR015649">
    <property type="entry name" value="SCHIP_1_C"/>
</dbReference>
<dbReference type="WBParaSite" id="nRc.2.0.1.t19324-RA">
    <property type="protein sequence ID" value="nRc.2.0.1.t19324-RA"/>
    <property type="gene ID" value="nRc.2.0.1.g19324"/>
</dbReference>
<protein>
    <submittedName>
        <fullName evidence="5">Schwannomin interacting protein 1 C-terminal domain-containing protein</fullName>
    </submittedName>
</protein>
<feature type="region of interest" description="Disordered" evidence="2">
    <location>
        <begin position="95"/>
        <end position="117"/>
    </location>
</feature>
<dbReference type="AlphaFoldDB" id="A0A915IZR2"/>
<dbReference type="PANTHER" id="PTHR13103:SF2">
    <property type="entry name" value="IQCJ-SCHIP1 READTHROUGH TRANSCRIPT PROTEIN-RELATED"/>
    <property type="match status" value="1"/>
</dbReference>
<accession>A0A915IZR2</accession>
<evidence type="ECO:0000313" key="5">
    <source>
        <dbReference type="WBParaSite" id="nRc.2.0.1.t19324-RA"/>
    </source>
</evidence>
<dbReference type="InterPro" id="IPR039045">
    <property type="entry name" value="SCHIP_1"/>
</dbReference>
<sequence>MYSIDATNSSKSVPKNGNFRTSSVSALDIARRLAGGQDCDDLSDNEDHFAPILTFSEAETMLNLSGHATQLNVVDQNSSKKRFSTIVRQEVSAGSVKVGGEDKEKEDDDEEDASSCLGSSVTCSETSFELGRTEDFESHFTDQQQQQDAQIFVLDNNNKSLGNVLDNLKINNRSSAENGSTSVTTTNTILVNILEKEEQKSDQCFNVIEGNVRINDDDDVNPIFSTIDDQQKDCHNSNTNQVPCIITTKKQFAKTPILSEEVRRRLAFDDSEGKMNGDDSDVEVNHKTFSNININNRSKHKQSNVGMEICFVNDGLPSEEEDDFNDEDSMAGVPKSLSTPNLGYGKQCSEDYPSLERSASSSGDSEKRASELRRDALARQAVEDSDCQMRKMRLEREAKVMLTKAKQAARMQMELEKQLKLKRSKSDVEKIVGVTLGKRKLTRPQLSKMCITQLLIIINDLHARIQSYNEELVHLLIERDTLHMEQDSMLVDVQDLIQHQRQDDVKVPDFVAKLIDLSIAANNGLKKQFSFKLLKKVIPSISKD</sequence>
<dbReference type="GO" id="GO:0035332">
    <property type="term" value="P:positive regulation of hippo signaling"/>
    <property type="evidence" value="ECO:0007669"/>
    <property type="project" value="TreeGrafter"/>
</dbReference>
<dbReference type="GO" id="GO:0030054">
    <property type="term" value="C:cell junction"/>
    <property type="evidence" value="ECO:0007669"/>
    <property type="project" value="TreeGrafter"/>
</dbReference>
<evidence type="ECO:0000313" key="4">
    <source>
        <dbReference type="Proteomes" id="UP000887565"/>
    </source>
</evidence>
<reference evidence="5" key="1">
    <citation type="submission" date="2022-11" db="UniProtKB">
        <authorList>
            <consortium name="WormBaseParasite"/>
        </authorList>
    </citation>
    <scope>IDENTIFICATION</scope>
</reference>
<dbReference type="Pfam" id="PF10148">
    <property type="entry name" value="SCHIP-1_C"/>
    <property type="match status" value="1"/>
</dbReference>
<dbReference type="Proteomes" id="UP000887565">
    <property type="component" value="Unplaced"/>
</dbReference>
<feature type="compositionally biased region" description="Acidic residues" evidence="2">
    <location>
        <begin position="317"/>
        <end position="329"/>
    </location>
</feature>
<feature type="compositionally biased region" description="Acidic residues" evidence="2">
    <location>
        <begin position="104"/>
        <end position="113"/>
    </location>
</feature>
<feature type="domain" description="Schwannomin interacting protein 1 C-terminal" evidence="3">
    <location>
        <begin position="260"/>
        <end position="501"/>
    </location>
</feature>
<keyword evidence="4" id="KW-1185">Reference proteome</keyword>
<organism evidence="4 5">
    <name type="scientific">Romanomermis culicivorax</name>
    <name type="common">Nematode worm</name>
    <dbReference type="NCBI Taxonomy" id="13658"/>
    <lineage>
        <taxon>Eukaryota</taxon>
        <taxon>Metazoa</taxon>
        <taxon>Ecdysozoa</taxon>
        <taxon>Nematoda</taxon>
        <taxon>Enoplea</taxon>
        <taxon>Dorylaimia</taxon>
        <taxon>Mermithida</taxon>
        <taxon>Mermithoidea</taxon>
        <taxon>Mermithidae</taxon>
        <taxon>Romanomermis</taxon>
    </lineage>
</organism>
<evidence type="ECO:0000256" key="1">
    <source>
        <dbReference type="ARBA" id="ARBA00023054"/>
    </source>
</evidence>
<proteinExistence type="predicted"/>
<feature type="region of interest" description="Disordered" evidence="2">
    <location>
        <begin position="317"/>
        <end position="372"/>
    </location>
</feature>
<dbReference type="PANTHER" id="PTHR13103">
    <property type="entry name" value="SCHWANNOMIN INTERACTING PROTEIN 1"/>
    <property type="match status" value="1"/>
</dbReference>
<name>A0A915IZR2_ROMCU</name>
<keyword evidence="1" id="KW-0175">Coiled coil</keyword>